<gene>
    <name evidence="1" type="ORF">Amon02_000217300</name>
</gene>
<dbReference type="Proteomes" id="UP001165064">
    <property type="component" value="Unassembled WGS sequence"/>
</dbReference>
<protein>
    <submittedName>
        <fullName evidence="1">Unnamed protein product</fullName>
    </submittedName>
</protein>
<keyword evidence="2" id="KW-1185">Reference proteome</keyword>
<dbReference type="EMBL" id="BSXS01001218">
    <property type="protein sequence ID" value="GME75471.1"/>
    <property type="molecule type" value="Genomic_DNA"/>
</dbReference>
<comment type="caution">
    <text evidence="1">The sequence shown here is derived from an EMBL/GenBank/DDBJ whole genome shotgun (WGS) entry which is preliminary data.</text>
</comment>
<organism evidence="1 2">
    <name type="scientific">Ambrosiozyma monospora</name>
    <name type="common">Yeast</name>
    <name type="synonym">Endomycopsis monosporus</name>
    <dbReference type="NCBI Taxonomy" id="43982"/>
    <lineage>
        <taxon>Eukaryota</taxon>
        <taxon>Fungi</taxon>
        <taxon>Dikarya</taxon>
        <taxon>Ascomycota</taxon>
        <taxon>Saccharomycotina</taxon>
        <taxon>Pichiomycetes</taxon>
        <taxon>Pichiales</taxon>
        <taxon>Pichiaceae</taxon>
        <taxon>Ambrosiozyma</taxon>
    </lineage>
</organism>
<reference evidence="1" key="1">
    <citation type="submission" date="2023-04" db="EMBL/GenBank/DDBJ databases">
        <title>Ambrosiozyma monospora NBRC 10751.</title>
        <authorList>
            <person name="Ichikawa N."/>
            <person name="Sato H."/>
            <person name="Tonouchi N."/>
        </authorList>
    </citation>
    <scope>NUCLEOTIDE SEQUENCE</scope>
    <source>
        <strain evidence="1">NBRC 10751</strain>
    </source>
</reference>
<sequence>MTILSTHNSLSSLIHQLISNPSYKDIHQFYLIDLLDPQQDEIHDENDITNETENQQHIIPESSSSPTPVKLNFRPTVFEFQTISKIKYVPLNNLPWSQSKLQALFVYLCYIEADLALSEDPIDTTTATPIKENSHNDDNTTVNPDIEMDVDASMSSISTSASSPSAMTKVNSKSTMIIINGLLEELSIASSNMISKLTDPIPSAASKPTTTGLESQHSESPRLTLSQILEDYNVERAMMIMCKIKMLEFDPRDDDECACDTGSGSAASGVSDTVSVVLSDSDDIVSRLNSIYLSVRGKDVLGATVLDDLRGFKKDWLVSLRELVDRFDVVVE</sequence>
<accession>A0ACB5SWS8</accession>
<evidence type="ECO:0000313" key="1">
    <source>
        <dbReference type="EMBL" id="GME75471.1"/>
    </source>
</evidence>
<proteinExistence type="predicted"/>
<name>A0ACB5SWS8_AMBMO</name>
<evidence type="ECO:0000313" key="2">
    <source>
        <dbReference type="Proteomes" id="UP001165064"/>
    </source>
</evidence>